<name>A0ABN7HTE7_9BURK</name>
<dbReference type="RefSeq" id="WP_201696828.1">
    <property type="nucleotide sequence ID" value="NZ_CAJHCQ010000007.1"/>
</dbReference>
<gene>
    <name evidence="1" type="ORF">LMG27952_03130</name>
</gene>
<evidence type="ECO:0000313" key="1">
    <source>
        <dbReference type="EMBL" id="CAD6536293.1"/>
    </source>
</evidence>
<protein>
    <recommendedName>
        <fullName evidence="3">Phage portal protein</fullName>
    </recommendedName>
</protein>
<keyword evidence="2" id="KW-1185">Reference proteome</keyword>
<comment type="caution">
    <text evidence="1">The sequence shown here is derived from an EMBL/GenBank/DDBJ whole genome shotgun (WGS) entry which is preliminary data.</text>
</comment>
<dbReference type="EMBL" id="CAJHCQ010000007">
    <property type="protein sequence ID" value="CAD6536293.1"/>
    <property type="molecule type" value="Genomic_DNA"/>
</dbReference>
<dbReference type="Proteomes" id="UP000656319">
    <property type="component" value="Unassembled WGS sequence"/>
</dbReference>
<reference evidence="1 2" key="1">
    <citation type="submission" date="2020-10" db="EMBL/GenBank/DDBJ databases">
        <authorList>
            <person name="Peeters C."/>
        </authorList>
    </citation>
    <scope>NUCLEOTIDE SEQUENCE [LARGE SCALE GENOMIC DNA]</scope>
    <source>
        <strain evidence="1 2">LMG 27952</strain>
    </source>
</reference>
<evidence type="ECO:0000313" key="2">
    <source>
        <dbReference type="Proteomes" id="UP000656319"/>
    </source>
</evidence>
<organism evidence="1 2">
    <name type="scientific">Paraburkholderia hiiakae</name>
    <dbReference type="NCBI Taxonomy" id="1081782"/>
    <lineage>
        <taxon>Bacteria</taxon>
        <taxon>Pseudomonadati</taxon>
        <taxon>Pseudomonadota</taxon>
        <taxon>Betaproteobacteria</taxon>
        <taxon>Burkholderiales</taxon>
        <taxon>Burkholderiaceae</taxon>
        <taxon>Paraburkholderia</taxon>
    </lineage>
</organism>
<sequence length="83" mass="9313">MTAHAYIQYADVPEPLIESALRHRDTVTGAQLIAFDDCPFSGEISETSVGNTQIEYAWPNSLDLRHALGDWFTHHGIHFTVVM</sequence>
<accession>A0ABN7HTE7</accession>
<proteinExistence type="predicted"/>
<evidence type="ECO:0008006" key="3">
    <source>
        <dbReference type="Google" id="ProtNLM"/>
    </source>
</evidence>